<reference evidence="2" key="2">
    <citation type="submission" date="2014-05" db="EMBL/GenBank/DDBJ databases">
        <title>The genome and life-stage specific transcriptomes of Globodera pallida elucidate key aspects of plant parasitism by a cyst nematode.</title>
        <authorList>
            <person name="Cotton J.A."/>
            <person name="Lilley C.J."/>
            <person name="Jones L.M."/>
            <person name="Kikuchi T."/>
            <person name="Reid A.J."/>
            <person name="Thorpe P."/>
            <person name="Tsai I.J."/>
            <person name="Beasley H."/>
            <person name="Blok V."/>
            <person name="Cock P.J.A."/>
            <person name="Van den Akker S.E."/>
            <person name="Holroyd N."/>
            <person name="Hunt M."/>
            <person name="Mantelin S."/>
            <person name="Naghra H."/>
            <person name="Pain A."/>
            <person name="Palomares-Rius J.E."/>
            <person name="Zarowiecki M."/>
            <person name="Berriman M."/>
            <person name="Jones J.T."/>
            <person name="Urwin P.E."/>
        </authorList>
    </citation>
    <scope>NUCLEOTIDE SEQUENCE [LARGE SCALE GENOMIC DNA]</scope>
    <source>
        <strain evidence="2">Lindley</strain>
    </source>
</reference>
<accession>A0A183CLF6</accession>
<reference evidence="2" key="1">
    <citation type="submission" date="2013-12" db="EMBL/GenBank/DDBJ databases">
        <authorList>
            <person name="Aslett M."/>
        </authorList>
    </citation>
    <scope>NUCLEOTIDE SEQUENCE [LARGE SCALE GENOMIC DNA]</scope>
    <source>
        <strain evidence="2">Lindley</strain>
    </source>
</reference>
<feature type="region of interest" description="Disordered" evidence="1">
    <location>
        <begin position="1"/>
        <end position="21"/>
    </location>
</feature>
<keyword evidence="2" id="KW-1185">Reference proteome</keyword>
<proteinExistence type="predicted"/>
<sequence>MHYLPEGFELQKRPANALPNAHRRTSVQMPNLPEGVHHEGQLEDAHGRAPLQSTASLLYTHRPGGSCSTPGGADIPCPVGCGHKSEDPAQLQQHMAEVHGMQRLPLCFPPNGVLPVGPPPPFGRPLNGFQSSPQPPFPGAMFPAPPGLPPPPFPPLMVPPHPLLFMLAQQQRTQLQQNSHSAQQQQQQI</sequence>
<dbReference type="Proteomes" id="UP000050741">
    <property type="component" value="Unassembled WGS sequence"/>
</dbReference>
<protein>
    <submittedName>
        <fullName evidence="3">C2H2-type domain-containing protein</fullName>
    </submittedName>
</protein>
<evidence type="ECO:0000313" key="3">
    <source>
        <dbReference type="WBParaSite" id="GPLIN_001371200"/>
    </source>
</evidence>
<name>A0A183CLF6_GLOPA</name>
<organism evidence="2 3">
    <name type="scientific">Globodera pallida</name>
    <name type="common">Potato cyst nematode worm</name>
    <name type="synonym">Heterodera pallida</name>
    <dbReference type="NCBI Taxonomy" id="36090"/>
    <lineage>
        <taxon>Eukaryota</taxon>
        <taxon>Metazoa</taxon>
        <taxon>Ecdysozoa</taxon>
        <taxon>Nematoda</taxon>
        <taxon>Chromadorea</taxon>
        <taxon>Rhabditida</taxon>
        <taxon>Tylenchina</taxon>
        <taxon>Tylenchomorpha</taxon>
        <taxon>Tylenchoidea</taxon>
        <taxon>Heteroderidae</taxon>
        <taxon>Heteroderinae</taxon>
        <taxon>Globodera</taxon>
    </lineage>
</organism>
<reference evidence="3" key="3">
    <citation type="submission" date="2016-06" db="UniProtKB">
        <authorList>
            <consortium name="WormBaseParasite"/>
        </authorList>
    </citation>
    <scope>IDENTIFICATION</scope>
</reference>
<dbReference type="WBParaSite" id="GPLIN_001371200">
    <property type="protein sequence ID" value="GPLIN_001371200"/>
    <property type="gene ID" value="GPLIN_001371200"/>
</dbReference>
<dbReference type="AlphaFoldDB" id="A0A183CLF6"/>
<evidence type="ECO:0000256" key="1">
    <source>
        <dbReference type="SAM" id="MobiDB-lite"/>
    </source>
</evidence>
<evidence type="ECO:0000313" key="2">
    <source>
        <dbReference type="Proteomes" id="UP000050741"/>
    </source>
</evidence>